<feature type="non-terminal residue" evidence="3">
    <location>
        <position position="1"/>
    </location>
</feature>
<feature type="disulfide bond" evidence="1">
    <location>
        <begin position="128"/>
        <end position="137"/>
    </location>
</feature>
<evidence type="ECO:0000313" key="4">
    <source>
        <dbReference type="Proteomes" id="UP001054945"/>
    </source>
</evidence>
<organism evidence="3 4">
    <name type="scientific">Caerostris extrusa</name>
    <name type="common">Bark spider</name>
    <name type="synonym">Caerostris bankana</name>
    <dbReference type="NCBI Taxonomy" id="172846"/>
    <lineage>
        <taxon>Eukaryota</taxon>
        <taxon>Metazoa</taxon>
        <taxon>Ecdysozoa</taxon>
        <taxon>Arthropoda</taxon>
        <taxon>Chelicerata</taxon>
        <taxon>Arachnida</taxon>
        <taxon>Araneae</taxon>
        <taxon>Araneomorphae</taxon>
        <taxon>Entelegynae</taxon>
        <taxon>Araneoidea</taxon>
        <taxon>Araneidae</taxon>
        <taxon>Caerostris</taxon>
    </lineage>
</organism>
<evidence type="ECO:0000313" key="3">
    <source>
        <dbReference type="EMBL" id="GIZ03001.1"/>
    </source>
</evidence>
<dbReference type="AlphaFoldDB" id="A0AAV4Y6C6"/>
<keyword evidence="1" id="KW-1015">Disulfide bond</keyword>
<comment type="caution">
    <text evidence="3">The sequence shown here is derived from an EMBL/GenBank/DDBJ whole genome shotgun (WGS) entry which is preliminary data.</text>
</comment>
<sequence>CVCGSNSTGCQFRKGAKECFCKKNTFNNGMLCEECQCGIGSVGCKNETGEKVCACYEAYKQCFDKCERCDCGLDGGNCSFSDAGEKQCSCPPGFTMPKATGICTQVCNATQMCQNGGTCVQGEQVCACTEDYTGDWCQTPKWCLTTPCGQNDEVLCRWNDTSRKGYCECRKPKHYYIEETRKCYECNCGENGECILAYDAKVCICQEGYADYLLNCKPCNCGSHSTNCSFYSGGEVMCHCEEGYKQKTVSWWSVPDSCAPCDCGSRGATTATRKVCDCEDKYRELNGECRECDCDPWNLKGASNRTPGRPQPEELRKRGIQVNCHDMICKDIDECAAEIRDACAPPPKRVNSARTYECECKDVTNSCDPTDPKFAMQKVTLYLQISLR</sequence>
<accession>A0AAV4Y6C6</accession>
<reference evidence="3 4" key="1">
    <citation type="submission" date="2021-06" db="EMBL/GenBank/DDBJ databases">
        <title>Caerostris extrusa draft genome.</title>
        <authorList>
            <person name="Kono N."/>
            <person name="Arakawa K."/>
        </authorList>
    </citation>
    <scope>NUCLEOTIDE SEQUENCE [LARGE SCALE GENOMIC DNA]</scope>
</reference>
<dbReference type="InterPro" id="IPR000742">
    <property type="entry name" value="EGF"/>
</dbReference>
<gene>
    <name evidence="3" type="primary">AVEN_32803_1</name>
    <name evidence="3" type="ORF">CEXT_447251</name>
</gene>
<dbReference type="PROSITE" id="PS50026">
    <property type="entry name" value="EGF_3"/>
    <property type="match status" value="1"/>
</dbReference>
<dbReference type="SMART" id="SM00181">
    <property type="entry name" value="EGF"/>
    <property type="match status" value="3"/>
</dbReference>
<evidence type="ECO:0000256" key="1">
    <source>
        <dbReference type="PROSITE-ProRule" id="PRU00076"/>
    </source>
</evidence>
<protein>
    <submittedName>
        <fullName evidence="3">EGF-like domain-containing protein</fullName>
    </submittedName>
</protein>
<dbReference type="EMBL" id="BPLR01018887">
    <property type="protein sequence ID" value="GIZ03001.1"/>
    <property type="molecule type" value="Genomic_DNA"/>
</dbReference>
<keyword evidence="4" id="KW-1185">Reference proteome</keyword>
<evidence type="ECO:0000259" key="2">
    <source>
        <dbReference type="PROSITE" id="PS50026"/>
    </source>
</evidence>
<name>A0AAV4Y6C6_CAEEX</name>
<dbReference type="Proteomes" id="UP001054945">
    <property type="component" value="Unassembled WGS sequence"/>
</dbReference>
<feature type="domain" description="EGF-like" evidence="2">
    <location>
        <begin position="104"/>
        <end position="138"/>
    </location>
</feature>
<comment type="caution">
    <text evidence="1">Lacks conserved residue(s) required for the propagation of feature annotation.</text>
</comment>
<dbReference type="Gene3D" id="2.10.25.10">
    <property type="entry name" value="Laminin"/>
    <property type="match status" value="1"/>
</dbReference>
<proteinExistence type="predicted"/>
<dbReference type="PROSITE" id="PS00022">
    <property type="entry name" value="EGF_1"/>
    <property type="match status" value="1"/>
</dbReference>
<keyword evidence="1" id="KW-0245">EGF-like domain</keyword>